<keyword evidence="2" id="KW-0067">ATP-binding</keyword>
<dbReference type="Proteomes" id="UP001652409">
    <property type="component" value="Unassembled WGS sequence"/>
</dbReference>
<dbReference type="Pfam" id="PF04851">
    <property type="entry name" value="ResIII"/>
    <property type="match status" value="1"/>
</dbReference>
<keyword evidence="2" id="KW-0547">Nucleotide-binding</keyword>
<dbReference type="EMBL" id="JAOQJL010000041">
    <property type="protein sequence ID" value="MCU6766827.1"/>
    <property type="molecule type" value="Genomic_DNA"/>
</dbReference>
<dbReference type="InterPro" id="IPR027417">
    <property type="entry name" value="P-loop_NTPase"/>
</dbReference>
<dbReference type="InterPro" id="IPR014001">
    <property type="entry name" value="Helicase_ATP-bd"/>
</dbReference>
<keyword evidence="2" id="KW-0378">Hydrolase</keyword>
<organism evidence="2 3">
    <name type="scientific">Blautia ammoniilytica</name>
    <dbReference type="NCBI Taxonomy" id="2981782"/>
    <lineage>
        <taxon>Bacteria</taxon>
        <taxon>Bacillati</taxon>
        <taxon>Bacillota</taxon>
        <taxon>Clostridia</taxon>
        <taxon>Lachnospirales</taxon>
        <taxon>Lachnospiraceae</taxon>
        <taxon>Blautia</taxon>
    </lineage>
</organism>
<name>A0ABT2TXM3_9FIRM</name>
<sequence>MGLVGAGSYEYEKDYVFATVETLNRDTHLFQYKPDDFDCIILDEAHHSSNNIYTKVINYFKPKLFLGMTATPDKRDDNQDGKIITKVQCTGIPYSCIKW</sequence>
<keyword evidence="3" id="KW-1185">Reference proteome</keyword>
<evidence type="ECO:0000313" key="2">
    <source>
        <dbReference type="EMBL" id="MCU6766827.1"/>
    </source>
</evidence>
<dbReference type="SUPFAM" id="SSF52540">
    <property type="entry name" value="P-loop containing nucleoside triphosphate hydrolases"/>
    <property type="match status" value="1"/>
</dbReference>
<dbReference type="PROSITE" id="PS51192">
    <property type="entry name" value="HELICASE_ATP_BIND_1"/>
    <property type="match status" value="1"/>
</dbReference>
<reference evidence="2 3" key="1">
    <citation type="journal article" date="2021" name="ISME Commun">
        <title>Automated analysis of genomic sequences facilitates high-throughput and comprehensive description of bacteria.</title>
        <authorList>
            <person name="Hitch T.C.A."/>
        </authorList>
    </citation>
    <scope>NUCLEOTIDE SEQUENCE [LARGE SCALE GENOMIC DNA]</scope>
    <source>
        <strain evidence="2 3">Sanger_23</strain>
    </source>
</reference>
<gene>
    <name evidence="2" type="ORF">OCV61_15700</name>
</gene>
<keyword evidence="2" id="KW-0347">Helicase</keyword>
<dbReference type="InterPro" id="IPR006935">
    <property type="entry name" value="Helicase/UvrB_N"/>
</dbReference>
<protein>
    <submittedName>
        <fullName evidence="2">DEAD/DEAH box helicase family protein</fullName>
    </submittedName>
</protein>
<dbReference type="GO" id="GO:0004386">
    <property type="term" value="F:helicase activity"/>
    <property type="evidence" value="ECO:0007669"/>
    <property type="project" value="UniProtKB-KW"/>
</dbReference>
<dbReference type="Gene3D" id="3.40.50.300">
    <property type="entry name" value="P-loop containing nucleotide triphosphate hydrolases"/>
    <property type="match status" value="1"/>
</dbReference>
<evidence type="ECO:0000313" key="3">
    <source>
        <dbReference type="Proteomes" id="UP001652409"/>
    </source>
</evidence>
<dbReference type="InterPro" id="IPR050742">
    <property type="entry name" value="Helicase_Restrict-Modif_Enz"/>
</dbReference>
<comment type="caution">
    <text evidence="2">The sequence shown here is derived from an EMBL/GenBank/DDBJ whole genome shotgun (WGS) entry which is preliminary data.</text>
</comment>
<evidence type="ECO:0000259" key="1">
    <source>
        <dbReference type="PROSITE" id="PS51192"/>
    </source>
</evidence>
<dbReference type="PANTHER" id="PTHR47396:SF1">
    <property type="entry name" value="ATP-DEPENDENT HELICASE IRC3-RELATED"/>
    <property type="match status" value="1"/>
</dbReference>
<proteinExistence type="predicted"/>
<accession>A0ABT2TXM3</accession>
<feature type="domain" description="Helicase ATP-binding" evidence="1">
    <location>
        <begin position="1"/>
        <end position="90"/>
    </location>
</feature>
<dbReference type="PANTHER" id="PTHR47396">
    <property type="entry name" value="TYPE I RESTRICTION ENZYME ECOKI R PROTEIN"/>
    <property type="match status" value="1"/>
</dbReference>